<dbReference type="InterPro" id="IPR041698">
    <property type="entry name" value="Methyltransf_25"/>
</dbReference>
<evidence type="ECO:0000259" key="1">
    <source>
        <dbReference type="Pfam" id="PF13649"/>
    </source>
</evidence>
<organism evidence="2 3">
    <name type="scientific">Eiseniibacteriota bacterium</name>
    <dbReference type="NCBI Taxonomy" id="2212470"/>
    <lineage>
        <taxon>Bacteria</taxon>
        <taxon>Candidatus Eiseniibacteriota</taxon>
    </lineage>
</organism>
<dbReference type="EMBL" id="JBHPKH010000020">
    <property type="protein sequence ID" value="MFC1572548.1"/>
    <property type="molecule type" value="Genomic_DNA"/>
</dbReference>
<dbReference type="Proteomes" id="UP001593833">
    <property type="component" value="Unassembled WGS sequence"/>
</dbReference>
<dbReference type="InterPro" id="IPR029063">
    <property type="entry name" value="SAM-dependent_MTases_sf"/>
</dbReference>
<dbReference type="SUPFAM" id="SSF53335">
    <property type="entry name" value="S-adenosyl-L-methionine-dependent methyltransferases"/>
    <property type="match status" value="1"/>
</dbReference>
<evidence type="ECO:0000313" key="2">
    <source>
        <dbReference type="EMBL" id="MFC1572548.1"/>
    </source>
</evidence>
<dbReference type="GO" id="GO:0008168">
    <property type="term" value="F:methyltransferase activity"/>
    <property type="evidence" value="ECO:0007669"/>
    <property type="project" value="UniProtKB-KW"/>
</dbReference>
<keyword evidence="2" id="KW-0808">Transferase</keyword>
<accession>A0ABV6YJQ3</accession>
<name>A0ABV6YJQ3_UNCEI</name>
<dbReference type="Gene3D" id="3.40.50.150">
    <property type="entry name" value="Vaccinia Virus protein VP39"/>
    <property type="match status" value="1"/>
</dbReference>
<reference evidence="2 3" key="1">
    <citation type="submission" date="2024-09" db="EMBL/GenBank/DDBJ databases">
        <authorList>
            <person name="D'Angelo T."/>
        </authorList>
    </citation>
    <scope>NUCLEOTIDE SEQUENCE [LARGE SCALE GENOMIC DNA]</scope>
    <source>
        <strain evidence="2">SAG AM-320-E07</strain>
    </source>
</reference>
<keyword evidence="2" id="KW-0489">Methyltransferase</keyword>
<dbReference type="CDD" id="cd02440">
    <property type="entry name" value="AdoMet_MTases"/>
    <property type="match status" value="1"/>
</dbReference>
<dbReference type="Pfam" id="PF13649">
    <property type="entry name" value="Methyltransf_25"/>
    <property type="match status" value="1"/>
</dbReference>
<sequence>MNFFDLVDISERFMETINPSTPEKMLTVGRYLRLEQGNSVIDFGCGYAEALVQWAEHFGISGVGIDIRRKACERARTKVADRGLQDRIEIVCGKGAEYDLKGKAYDAAVCIGASFVWRGFRPTLQAMAKTVGPNARIAVGEPYWLSTNVPTEYAKKLHEFHSEARLLEIIREEGFDLEYLVRANHDDWDRYEAGNWYGLVRWLEENPDHPERADVLTHFRQQQDEYLRFGREFLGWAIYILTPAFTV</sequence>
<gene>
    <name evidence="2" type="ORF">ACFL6M_03010</name>
</gene>
<comment type="caution">
    <text evidence="2">The sequence shown here is derived from an EMBL/GenBank/DDBJ whole genome shotgun (WGS) entry which is preliminary data.</text>
</comment>
<dbReference type="EC" id="2.1.1.-" evidence="2"/>
<keyword evidence="3" id="KW-1185">Reference proteome</keyword>
<dbReference type="GO" id="GO:0032259">
    <property type="term" value="P:methylation"/>
    <property type="evidence" value="ECO:0007669"/>
    <property type="project" value="UniProtKB-KW"/>
</dbReference>
<proteinExistence type="predicted"/>
<protein>
    <submittedName>
        <fullName evidence="2">SAM-dependent methyltransferase</fullName>
        <ecNumber evidence="2">2.1.1.-</ecNumber>
    </submittedName>
</protein>
<feature type="domain" description="Methyltransferase" evidence="1">
    <location>
        <begin position="40"/>
        <end position="131"/>
    </location>
</feature>
<evidence type="ECO:0000313" key="3">
    <source>
        <dbReference type="Proteomes" id="UP001593833"/>
    </source>
</evidence>